<comment type="caution">
    <text evidence="3">The sequence shown here is derived from an EMBL/GenBank/DDBJ whole genome shotgun (WGS) entry which is preliminary data.</text>
</comment>
<dbReference type="OrthoDB" id="9772503at2"/>
<feature type="domain" description="WCX" evidence="2">
    <location>
        <begin position="249"/>
        <end position="323"/>
    </location>
</feature>
<dbReference type="Pfam" id="PF13280">
    <property type="entry name" value="WYL"/>
    <property type="match status" value="1"/>
</dbReference>
<proteinExistence type="predicted"/>
<keyword evidence="4" id="KW-1185">Reference proteome</keyword>
<evidence type="ECO:0000259" key="1">
    <source>
        <dbReference type="Pfam" id="PF13280"/>
    </source>
</evidence>
<dbReference type="Proteomes" id="UP000467132">
    <property type="component" value="Unassembled WGS sequence"/>
</dbReference>
<dbReference type="Pfam" id="PF25583">
    <property type="entry name" value="WCX"/>
    <property type="match status" value="1"/>
</dbReference>
<evidence type="ECO:0000313" key="4">
    <source>
        <dbReference type="Proteomes" id="UP000467132"/>
    </source>
</evidence>
<protein>
    <submittedName>
        <fullName evidence="3">WYL domain-containing protein</fullName>
    </submittedName>
</protein>
<dbReference type="InterPro" id="IPR051534">
    <property type="entry name" value="CBASS_pafABC_assoc_protein"/>
</dbReference>
<dbReference type="AlphaFoldDB" id="A0A845R0U1"/>
<organism evidence="3 4">
    <name type="scientific">Senegalia massiliensis</name>
    <dbReference type="NCBI Taxonomy" id="1720316"/>
    <lineage>
        <taxon>Bacteria</taxon>
        <taxon>Bacillati</taxon>
        <taxon>Bacillota</taxon>
        <taxon>Clostridia</taxon>
        <taxon>Eubacteriales</taxon>
        <taxon>Clostridiaceae</taxon>
        <taxon>Senegalia</taxon>
    </lineage>
</organism>
<feature type="domain" description="WYL" evidence="1">
    <location>
        <begin position="143"/>
        <end position="215"/>
    </location>
</feature>
<name>A0A845R0U1_9CLOT</name>
<reference evidence="3 4" key="1">
    <citation type="submission" date="2018-08" db="EMBL/GenBank/DDBJ databases">
        <title>Murine metabolic-syndrome-specific gut microbial biobank.</title>
        <authorList>
            <person name="Liu C."/>
        </authorList>
    </citation>
    <scope>NUCLEOTIDE SEQUENCE [LARGE SCALE GENOMIC DNA]</scope>
    <source>
        <strain evidence="3 4">583</strain>
    </source>
</reference>
<gene>
    <name evidence="3" type="ORF">D3Z33_15130</name>
</gene>
<dbReference type="InterPro" id="IPR057727">
    <property type="entry name" value="WCX_dom"/>
</dbReference>
<dbReference type="PROSITE" id="PS52050">
    <property type="entry name" value="WYL"/>
    <property type="match status" value="1"/>
</dbReference>
<dbReference type="RefSeq" id="WP_160198655.1">
    <property type="nucleotide sequence ID" value="NZ_QXXA01000024.1"/>
</dbReference>
<dbReference type="InterPro" id="IPR036390">
    <property type="entry name" value="WH_DNA-bd_sf"/>
</dbReference>
<dbReference type="InterPro" id="IPR026881">
    <property type="entry name" value="WYL_dom"/>
</dbReference>
<dbReference type="EMBL" id="QXXA01000024">
    <property type="protein sequence ID" value="NBI08191.1"/>
    <property type="molecule type" value="Genomic_DNA"/>
</dbReference>
<accession>A0A845R0U1</accession>
<evidence type="ECO:0000259" key="2">
    <source>
        <dbReference type="Pfam" id="PF25583"/>
    </source>
</evidence>
<dbReference type="SUPFAM" id="SSF46785">
    <property type="entry name" value="Winged helix' DNA-binding domain"/>
    <property type="match status" value="1"/>
</dbReference>
<dbReference type="PANTHER" id="PTHR34580">
    <property type="match status" value="1"/>
</dbReference>
<sequence length="327" mass="39079">MANNTSVKLKILYIMDILLEKTDEENYITVNDIITELKRHNISAERKSVYSDIELLKFYGLDIICEKGRSNKYFIASRDFELAELKLLVDSVQSSKFITHKKSNELIKKLEKLTSSSQAKELDRHVIVRDRVKTSNERIFYNVDRLHRAIHENKQVSFKYFDYDLNKKIEFRRNGNRYTLSPYALTWSNEHYYLISYYERYNDISNFRVDRMMDINILEKDRYLIEGYEEFNVAEYSRKIFNMYIGELETVQLEFHNSLINVVIDKFGQDIIIRKQSDDSFKIKVEVEISNTFLGWLFMFGNKVKIISPQKLKDNMKKTVKEVINLY</sequence>
<evidence type="ECO:0000313" key="3">
    <source>
        <dbReference type="EMBL" id="NBI08191.1"/>
    </source>
</evidence>
<dbReference type="PANTHER" id="PTHR34580:SF1">
    <property type="entry name" value="PROTEIN PAFC"/>
    <property type="match status" value="1"/>
</dbReference>